<dbReference type="KEGG" id="fin:KQS_08000"/>
<keyword evidence="1" id="KW-0175">Coiled coil</keyword>
<keyword evidence="3" id="KW-1185">Reference proteome</keyword>
<dbReference type="RefSeq" id="WP_014388665.1">
    <property type="nucleotide sequence ID" value="NC_017025.1"/>
</dbReference>
<dbReference type="HOGENOM" id="CLU_2422607_0_0_10"/>
<proteinExistence type="predicted"/>
<protein>
    <submittedName>
        <fullName evidence="2">Uncharacterized protein</fullName>
    </submittedName>
</protein>
<organism evidence="2 3">
    <name type="scientific">Flavobacterium indicum (strain DSM 17447 / CIP 109464 / GPTSA100-9)</name>
    <dbReference type="NCBI Taxonomy" id="1094466"/>
    <lineage>
        <taxon>Bacteria</taxon>
        <taxon>Pseudomonadati</taxon>
        <taxon>Bacteroidota</taxon>
        <taxon>Flavobacteriia</taxon>
        <taxon>Flavobacteriales</taxon>
        <taxon>Flavobacteriaceae</taxon>
        <taxon>Flavobacterium</taxon>
    </lineage>
</organism>
<name>H8XT02_FLAIG</name>
<dbReference type="EMBL" id="HE774682">
    <property type="protein sequence ID" value="CCG53544.1"/>
    <property type="molecule type" value="Genomic_DNA"/>
</dbReference>
<gene>
    <name evidence="2" type="ordered locus">KQS_08000</name>
</gene>
<feature type="coiled-coil region" evidence="1">
    <location>
        <begin position="51"/>
        <end position="78"/>
    </location>
</feature>
<reference evidence="2 3" key="1">
    <citation type="journal article" date="2012" name="J. Bacteriol.">
        <title>Complete Genome Sequence of Flavobacterium indicum GPSTA100-9T, Isolated from Warm Spring Water.</title>
        <authorList>
            <person name="Barbier P."/>
            <person name="Houel A."/>
            <person name="Loux V."/>
            <person name="Poulain J."/>
            <person name="Bernardet J.F."/>
            <person name="Touchon M."/>
            <person name="Duchaud E."/>
        </authorList>
    </citation>
    <scope>NUCLEOTIDE SEQUENCE [LARGE SCALE GENOMIC DNA]</scope>
    <source>
        <strain evidence="3">DSM 17447 / CIP 109464 / GPTSA100-9</strain>
    </source>
</reference>
<dbReference type="STRING" id="1094466.KQS_08000"/>
<sequence length="91" mass="10837">MKTEKFLFINGQYNPLEAKEILSELYHKNINFNKIKNFSSQIRFGENDPMALNQIEELKNNTEQISNLIEEAKTKNKNLQIHSYIEIKYEE</sequence>
<evidence type="ECO:0000256" key="1">
    <source>
        <dbReference type="SAM" id="Coils"/>
    </source>
</evidence>
<reference evidence="3" key="2">
    <citation type="submission" date="2012-03" db="EMBL/GenBank/DDBJ databases">
        <title>Complete genome sequence of Flavobacterium indicum GPTSA100-9T, isolated from warm spring water.</title>
        <authorList>
            <person name="Barbier P."/>
            <person name="Houel A."/>
            <person name="Loux V."/>
            <person name="Poulain J."/>
            <person name="Bernardet J.-F."/>
            <person name="Touchon M."/>
            <person name="Duchaud E."/>
        </authorList>
    </citation>
    <scope>NUCLEOTIDE SEQUENCE [LARGE SCALE GENOMIC DNA]</scope>
    <source>
        <strain evidence="3">DSM 17447 / CIP 109464 / GPTSA100-9</strain>
    </source>
</reference>
<evidence type="ECO:0000313" key="2">
    <source>
        <dbReference type="EMBL" id="CCG53544.1"/>
    </source>
</evidence>
<dbReference type="PATRIC" id="fig|1094466.5.peg.1570"/>
<dbReference type="OrthoDB" id="680899at2"/>
<dbReference type="AlphaFoldDB" id="H8XT02"/>
<evidence type="ECO:0000313" key="3">
    <source>
        <dbReference type="Proteomes" id="UP000007599"/>
    </source>
</evidence>
<accession>H8XT02</accession>
<dbReference type="Proteomes" id="UP000007599">
    <property type="component" value="Chromosome I"/>
</dbReference>